<evidence type="ECO:0000313" key="1">
    <source>
        <dbReference type="EMBL" id="OGG78127.1"/>
    </source>
</evidence>
<dbReference type="EMBL" id="MFLW01000023">
    <property type="protein sequence ID" value="OGG78127.1"/>
    <property type="molecule type" value="Genomic_DNA"/>
</dbReference>
<reference evidence="1 2" key="1">
    <citation type="journal article" date="2016" name="Nat. Commun.">
        <title>Thousands of microbial genomes shed light on interconnected biogeochemical processes in an aquifer system.</title>
        <authorList>
            <person name="Anantharaman K."/>
            <person name="Brown C.T."/>
            <person name="Hug L.A."/>
            <person name="Sharon I."/>
            <person name="Castelle C.J."/>
            <person name="Probst A.J."/>
            <person name="Thomas B.C."/>
            <person name="Singh A."/>
            <person name="Wilkins M.J."/>
            <person name="Karaoz U."/>
            <person name="Brodie E.L."/>
            <person name="Williams K.H."/>
            <person name="Hubbard S.S."/>
            <person name="Banfield J.F."/>
        </authorList>
    </citation>
    <scope>NUCLEOTIDE SEQUENCE [LARGE SCALE GENOMIC DNA]</scope>
</reference>
<name>A0A1F6EWX6_9BACT</name>
<accession>A0A1F6EWX6</accession>
<dbReference type="Proteomes" id="UP000178811">
    <property type="component" value="Unassembled WGS sequence"/>
</dbReference>
<sequence>MKVKSFVSVAHCEGRVEGAMKFLDNQVAAEIPRDAKIHSVTDTYYDPPSMAACIVRVVLYDDNLP</sequence>
<organism evidence="1 2">
    <name type="scientific">Candidatus Kaiserbacteria bacterium RIFCSPLOWO2_01_FULL_52_12b</name>
    <dbReference type="NCBI Taxonomy" id="1798509"/>
    <lineage>
        <taxon>Bacteria</taxon>
        <taxon>Candidatus Kaiseribacteriota</taxon>
    </lineage>
</organism>
<dbReference type="AlphaFoldDB" id="A0A1F6EWX6"/>
<evidence type="ECO:0000313" key="2">
    <source>
        <dbReference type="Proteomes" id="UP000178811"/>
    </source>
</evidence>
<gene>
    <name evidence="1" type="ORF">A3A36_01180</name>
</gene>
<comment type="caution">
    <text evidence="1">The sequence shown here is derived from an EMBL/GenBank/DDBJ whole genome shotgun (WGS) entry which is preliminary data.</text>
</comment>
<protein>
    <submittedName>
        <fullName evidence="1">Uncharacterized protein</fullName>
    </submittedName>
</protein>
<proteinExistence type="predicted"/>